<evidence type="ECO:0008006" key="4">
    <source>
        <dbReference type="Google" id="ProtNLM"/>
    </source>
</evidence>
<comment type="caution">
    <text evidence="2">The sequence shown here is derived from an EMBL/GenBank/DDBJ whole genome shotgun (WGS) entry which is preliminary data.</text>
</comment>
<evidence type="ECO:0000313" key="2">
    <source>
        <dbReference type="EMBL" id="GAA4410141.1"/>
    </source>
</evidence>
<reference evidence="3" key="1">
    <citation type="journal article" date="2019" name="Int. J. Syst. Evol. Microbiol.">
        <title>The Global Catalogue of Microorganisms (GCM) 10K type strain sequencing project: providing services to taxonomists for standard genome sequencing and annotation.</title>
        <authorList>
            <consortium name="The Broad Institute Genomics Platform"/>
            <consortium name="The Broad Institute Genome Sequencing Center for Infectious Disease"/>
            <person name="Wu L."/>
            <person name="Ma J."/>
        </authorList>
    </citation>
    <scope>NUCLEOTIDE SEQUENCE [LARGE SCALE GENOMIC DNA]</scope>
    <source>
        <strain evidence="3">JCM 17925</strain>
    </source>
</reference>
<feature type="signal peptide" evidence="1">
    <location>
        <begin position="1"/>
        <end position="19"/>
    </location>
</feature>
<dbReference type="EMBL" id="BAABHB010000007">
    <property type="protein sequence ID" value="GAA4410141.1"/>
    <property type="molecule type" value="Genomic_DNA"/>
</dbReference>
<keyword evidence="1" id="KW-0732">Signal</keyword>
<name>A0ABP8KMN0_9BACT</name>
<feature type="chain" id="PRO_5046695502" description="DUF4369 domain-containing protein" evidence="1">
    <location>
        <begin position="20"/>
        <end position="227"/>
    </location>
</feature>
<evidence type="ECO:0000256" key="1">
    <source>
        <dbReference type="SAM" id="SignalP"/>
    </source>
</evidence>
<gene>
    <name evidence="2" type="ORF">GCM10023187_34370</name>
</gene>
<dbReference type="RefSeq" id="WP_345269095.1">
    <property type="nucleotide sequence ID" value="NZ_BAABHB010000007.1"/>
</dbReference>
<keyword evidence="3" id="KW-1185">Reference proteome</keyword>
<dbReference type="Proteomes" id="UP001500936">
    <property type="component" value="Unassembled WGS sequence"/>
</dbReference>
<sequence>MKKWLVVIVVCLITLGKTAANPGNWSNGKIVLKNGAVVTGDINYNWKAEIVQLRLPSGTIKAYSAFQVDHFIYFDNGQNALRKFASVDYPIKSTLHRKLFLEEFTSGSYTVYRRLRHGRDPIKIAKPAMYADDTELVKDYDSFNYYVFTNDTFTDLDYFEQELWPQMEQEFGTELKQFIQTRQINTSSTVARLMIITHYNYLKDNTSSADIKSSFAPAVRSMVLADE</sequence>
<proteinExistence type="predicted"/>
<evidence type="ECO:0000313" key="3">
    <source>
        <dbReference type="Proteomes" id="UP001500936"/>
    </source>
</evidence>
<accession>A0ABP8KMN0</accession>
<organism evidence="2 3">
    <name type="scientific">Nibrella viscosa</name>
    <dbReference type="NCBI Taxonomy" id="1084524"/>
    <lineage>
        <taxon>Bacteria</taxon>
        <taxon>Pseudomonadati</taxon>
        <taxon>Bacteroidota</taxon>
        <taxon>Cytophagia</taxon>
        <taxon>Cytophagales</taxon>
        <taxon>Spirosomataceae</taxon>
        <taxon>Nibrella</taxon>
    </lineage>
</organism>
<protein>
    <recommendedName>
        <fullName evidence="4">DUF4369 domain-containing protein</fullName>
    </recommendedName>
</protein>